<keyword evidence="3" id="KW-0732">Signal</keyword>
<keyword evidence="8" id="KW-1185">Reference proteome</keyword>
<evidence type="ECO:0000313" key="7">
    <source>
        <dbReference type="EMBL" id="EOA28586.1"/>
    </source>
</evidence>
<evidence type="ECO:0000256" key="3">
    <source>
        <dbReference type="ARBA" id="ARBA00022729"/>
    </source>
</evidence>
<dbReference type="AlphaFoldDB" id="R0G0D6"/>
<dbReference type="Pfam" id="PF07983">
    <property type="entry name" value="X8"/>
    <property type="match status" value="1"/>
</dbReference>
<keyword evidence="5" id="KW-0812">Transmembrane</keyword>
<keyword evidence="5" id="KW-0472">Membrane</keyword>
<organism evidence="7 8">
    <name type="scientific">Capsella rubella</name>
    <dbReference type="NCBI Taxonomy" id="81985"/>
    <lineage>
        <taxon>Eukaryota</taxon>
        <taxon>Viridiplantae</taxon>
        <taxon>Streptophyta</taxon>
        <taxon>Embryophyta</taxon>
        <taxon>Tracheophyta</taxon>
        <taxon>Spermatophyta</taxon>
        <taxon>Magnoliopsida</taxon>
        <taxon>eudicotyledons</taxon>
        <taxon>Gunneridae</taxon>
        <taxon>Pentapetalae</taxon>
        <taxon>rosids</taxon>
        <taxon>malvids</taxon>
        <taxon>Brassicales</taxon>
        <taxon>Brassicaceae</taxon>
        <taxon>Camelineae</taxon>
        <taxon>Capsella</taxon>
    </lineage>
</organism>
<reference evidence="8" key="1">
    <citation type="journal article" date="2013" name="Nat. Genet.">
        <title>The Capsella rubella genome and the genomic consequences of rapid mating system evolution.</title>
        <authorList>
            <person name="Slotte T."/>
            <person name="Hazzouri K.M."/>
            <person name="Agren J.A."/>
            <person name="Koenig D."/>
            <person name="Maumus F."/>
            <person name="Guo Y.L."/>
            <person name="Steige K."/>
            <person name="Platts A.E."/>
            <person name="Escobar J.S."/>
            <person name="Newman L.K."/>
            <person name="Wang W."/>
            <person name="Mandakova T."/>
            <person name="Vello E."/>
            <person name="Smith L.M."/>
            <person name="Henz S.R."/>
            <person name="Steffen J."/>
            <person name="Takuno S."/>
            <person name="Brandvain Y."/>
            <person name="Coop G."/>
            <person name="Andolfatto P."/>
            <person name="Hu T.T."/>
            <person name="Blanchette M."/>
            <person name="Clark R.M."/>
            <person name="Quesneville H."/>
            <person name="Nordborg M."/>
            <person name="Gaut B.S."/>
            <person name="Lysak M.A."/>
            <person name="Jenkins J."/>
            <person name="Grimwood J."/>
            <person name="Chapman J."/>
            <person name="Prochnik S."/>
            <person name="Shu S."/>
            <person name="Rokhsar D."/>
            <person name="Schmutz J."/>
            <person name="Weigel D."/>
            <person name="Wright S.I."/>
        </authorList>
    </citation>
    <scope>NUCLEOTIDE SEQUENCE [LARGE SCALE GENOMIC DNA]</scope>
    <source>
        <strain evidence="8">cv. Monte Gargano</strain>
    </source>
</reference>
<protein>
    <recommendedName>
        <fullName evidence="6">X8 domain-containing protein</fullName>
    </recommendedName>
</protein>
<keyword evidence="2" id="KW-0325">Glycoprotein</keyword>
<evidence type="ECO:0000256" key="4">
    <source>
        <dbReference type="ARBA" id="ARBA00023288"/>
    </source>
</evidence>
<gene>
    <name evidence="7" type="ORF">CARUB_v10024804mg</name>
</gene>
<evidence type="ECO:0000256" key="2">
    <source>
        <dbReference type="ARBA" id="ARBA00022622"/>
    </source>
</evidence>
<accession>R0G0D6</accession>
<dbReference type="Gene3D" id="1.20.58.1040">
    <property type="match status" value="1"/>
</dbReference>
<dbReference type="PANTHER" id="PTHR31044:SF111">
    <property type="entry name" value="CARBOHYDRATE-BINDING X8 DOMAIN SUPERFAMILY PROTEIN"/>
    <property type="match status" value="1"/>
</dbReference>
<proteinExistence type="predicted"/>
<dbReference type="PANTHER" id="PTHR31044">
    <property type="entry name" value="BETA-1,3 GLUCANASE"/>
    <property type="match status" value="1"/>
</dbReference>
<evidence type="ECO:0000256" key="5">
    <source>
        <dbReference type="SAM" id="Phobius"/>
    </source>
</evidence>
<dbReference type="GO" id="GO:0009506">
    <property type="term" value="C:plasmodesma"/>
    <property type="evidence" value="ECO:0007669"/>
    <property type="project" value="UniProtKB-ARBA"/>
</dbReference>
<dbReference type="STRING" id="81985.R0G0D6"/>
<keyword evidence="5" id="KW-1133">Transmembrane helix</keyword>
<sequence length="135" mass="15523">MAKAQICICFIIFFYLWSVLYNQFFFFFFHVFLTKGNCMEVNETSSGSWCVAKPSTSNDKLQENIKFACSKIDCQSISNGSACYSPDSIISRASVAMNLYYQSQGRQYWYCNFEGSGFIALTDPSYGNCIYQFRK</sequence>
<keyword evidence="4" id="KW-0449">Lipoprotein</keyword>
<keyword evidence="2" id="KW-0336">GPI-anchor</keyword>
<dbReference type="GO" id="GO:0005886">
    <property type="term" value="C:plasma membrane"/>
    <property type="evidence" value="ECO:0007669"/>
    <property type="project" value="UniProtKB-SubCell"/>
</dbReference>
<dbReference type="GO" id="GO:0098552">
    <property type="term" value="C:side of membrane"/>
    <property type="evidence" value="ECO:0007669"/>
    <property type="project" value="UniProtKB-KW"/>
</dbReference>
<dbReference type="SMART" id="SM00768">
    <property type="entry name" value="X8"/>
    <property type="match status" value="1"/>
</dbReference>
<feature type="transmembrane region" description="Helical" evidence="5">
    <location>
        <begin position="7"/>
        <end position="33"/>
    </location>
</feature>
<dbReference type="EMBL" id="KB870808">
    <property type="protein sequence ID" value="EOA28586.1"/>
    <property type="molecule type" value="Genomic_DNA"/>
</dbReference>
<evidence type="ECO:0000256" key="1">
    <source>
        <dbReference type="ARBA" id="ARBA00004609"/>
    </source>
</evidence>
<feature type="domain" description="X8" evidence="6">
    <location>
        <begin position="48"/>
        <end position="131"/>
    </location>
</feature>
<dbReference type="Proteomes" id="UP000029121">
    <property type="component" value="Unassembled WGS sequence"/>
</dbReference>
<name>R0G0D6_9BRAS</name>
<dbReference type="InterPro" id="IPR012946">
    <property type="entry name" value="X8"/>
</dbReference>
<dbReference type="InterPro" id="IPR044788">
    <property type="entry name" value="X8_dom_prot"/>
</dbReference>
<evidence type="ECO:0000259" key="6">
    <source>
        <dbReference type="SMART" id="SM00768"/>
    </source>
</evidence>
<comment type="subcellular location">
    <subcellularLocation>
        <location evidence="1">Cell membrane</location>
        <topology evidence="1">Lipid-anchor</topology>
        <topology evidence="1">GPI-anchor</topology>
    </subcellularLocation>
</comment>
<evidence type="ECO:0000313" key="8">
    <source>
        <dbReference type="Proteomes" id="UP000029121"/>
    </source>
</evidence>